<feature type="non-terminal residue" evidence="1">
    <location>
        <position position="1"/>
    </location>
</feature>
<dbReference type="Proteomes" id="UP000186583">
    <property type="component" value="Unassembled WGS sequence"/>
</dbReference>
<organism evidence="1 2">
    <name type="scientific">Colletotrichum chlorophyti</name>
    <dbReference type="NCBI Taxonomy" id="708187"/>
    <lineage>
        <taxon>Eukaryota</taxon>
        <taxon>Fungi</taxon>
        <taxon>Dikarya</taxon>
        <taxon>Ascomycota</taxon>
        <taxon>Pezizomycotina</taxon>
        <taxon>Sordariomycetes</taxon>
        <taxon>Hypocreomycetidae</taxon>
        <taxon>Glomerellales</taxon>
        <taxon>Glomerellaceae</taxon>
        <taxon>Colletotrichum</taxon>
    </lineage>
</organism>
<accession>A0A1Q8REE4</accession>
<reference evidence="1 2" key="1">
    <citation type="submission" date="2016-11" db="EMBL/GenBank/DDBJ databases">
        <title>Draft Genome Assembly of Colletotrichum chlorophyti a pathogen of herbaceous plants.</title>
        <authorList>
            <person name="Gan P."/>
            <person name="Narusaka M."/>
            <person name="Tsushima A."/>
            <person name="Narusaka Y."/>
            <person name="Takano Y."/>
            <person name="Shirasu K."/>
        </authorList>
    </citation>
    <scope>NUCLEOTIDE SEQUENCE [LARGE SCALE GENOMIC DNA]</scope>
    <source>
        <strain evidence="1 2">NTL11</strain>
    </source>
</reference>
<dbReference type="AlphaFoldDB" id="A0A1Q8REE4"/>
<comment type="caution">
    <text evidence="1">The sequence shown here is derived from an EMBL/GenBank/DDBJ whole genome shotgun (WGS) entry which is preliminary data.</text>
</comment>
<keyword evidence="2" id="KW-1185">Reference proteome</keyword>
<evidence type="ECO:0000313" key="2">
    <source>
        <dbReference type="Proteomes" id="UP000186583"/>
    </source>
</evidence>
<gene>
    <name evidence="1" type="ORF">CCHL11_08762</name>
</gene>
<evidence type="ECO:0000313" key="1">
    <source>
        <dbReference type="EMBL" id="OLN82726.1"/>
    </source>
</evidence>
<sequence length="92" mass="9574">GDFGASVDSSAAASVKPSAPRDFLLLALCSSSSSSAISINRLLRKELVEEEVEPDAACREQAADSLVSLSSFAVAIENVVLYGAKRSQTALK</sequence>
<protein>
    <submittedName>
        <fullName evidence="1">Uncharacterized protein</fullName>
    </submittedName>
</protein>
<proteinExistence type="predicted"/>
<dbReference type="EMBL" id="MPGH01000211">
    <property type="protein sequence ID" value="OLN82726.1"/>
    <property type="molecule type" value="Genomic_DNA"/>
</dbReference>
<name>A0A1Q8REE4_9PEZI</name>